<proteinExistence type="predicted"/>
<organism evidence="1 2">
    <name type="scientific">Smallanthus sonchifolius</name>
    <dbReference type="NCBI Taxonomy" id="185202"/>
    <lineage>
        <taxon>Eukaryota</taxon>
        <taxon>Viridiplantae</taxon>
        <taxon>Streptophyta</taxon>
        <taxon>Embryophyta</taxon>
        <taxon>Tracheophyta</taxon>
        <taxon>Spermatophyta</taxon>
        <taxon>Magnoliopsida</taxon>
        <taxon>eudicotyledons</taxon>
        <taxon>Gunneridae</taxon>
        <taxon>Pentapetalae</taxon>
        <taxon>asterids</taxon>
        <taxon>campanulids</taxon>
        <taxon>Asterales</taxon>
        <taxon>Asteraceae</taxon>
        <taxon>Asteroideae</taxon>
        <taxon>Heliantheae alliance</taxon>
        <taxon>Millerieae</taxon>
        <taxon>Smallanthus</taxon>
    </lineage>
</organism>
<reference evidence="2" key="1">
    <citation type="journal article" date="2022" name="Mol. Ecol. Resour.">
        <title>The genomes of chicory, endive, great burdock and yacon provide insights into Asteraceae palaeo-polyploidization history and plant inulin production.</title>
        <authorList>
            <person name="Fan W."/>
            <person name="Wang S."/>
            <person name="Wang H."/>
            <person name="Wang A."/>
            <person name="Jiang F."/>
            <person name="Liu H."/>
            <person name="Zhao H."/>
            <person name="Xu D."/>
            <person name="Zhang Y."/>
        </authorList>
    </citation>
    <scope>NUCLEOTIDE SEQUENCE [LARGE SCALE GENOMIC DNA]</scope>
    <source>
        <strain evidence="2">cv. Yunnan</strain>
    </source>
</reference>
<keyword evidence="2" id="KW-1185">Reference proteome</keyword>
<evidence type="ECO:0000313" key="1">
    <source>
        <dbReference type="EMBL" id="KAI3812342.1"/>
    </source>
</evidence>
<reference evidence="1 2" key="2">
    <citation type="journal article" date="2022" name="Mol. Ecol. Resour.">
        <title>The genomes of chicory, endive, great burdock and yacon provide insights into Asteraceae paleo-polyploidization history and plant inulin production.</title>
        <authorList>
            <person name="Fan W."/>
            <person name="Wang S."/>
            <person name="Wang H."/>
            <person name="Wang A."/>
            <person name="Jiang F."/>
            <person name="Liu H."/>
            <person name="Zhao H."/>
            <person name="Xu D."/>
            <person name="Zhang Y."/>
        </authorList>
    </citation>
    <scope>NUCLEOTIDE SEQUENCE [LARGE SCALE GENOMIC DNA]</scope>
    <source>
        <strain evidence="2">cv. Yunnan</strain>
        <tissue evidence="1">Leaves</tissue>
    </source>
</reference>
<comment type="caution">
    <text evidence="1">The sequence shown here is derived from an EMBL/GenBank/DDBJ whole genome shotgun (WGS) entry which is preliminary data.</text>
</comment>
<name>A0ACB9IWX9_9ASTR</name>
<evidence type="ECO:0000313" key="2">
    <source>
        <dbReference type="Proteomes" id="UP001056120"/>
    </source>
</evidence>
<sequence length="217" mass="24642">MQKFKKLRVNILIWADQCKQKELGEKQLLEKERSDFDDILEVRQLSEVEMWTLEETKQRLWELESLHQQDLKQKSRCKWATHGDDNSRKPVCVFDRKICGLGVDIDDLKIEAEALGCKAGDIPFVYLGIKEYGKTVCRFGINTRFKASVLTAGFVGKLVPKQCSDYYMGVEPFSFDCGGGRIQTTIGINATAGADSKHPRYLGLDRWKGIGIQCGID</sequence>
<dbReference type="Proteomes" id="UP001056120">
    <property type="component" value="Linkage Group LG06"/>
</dbReference>
<gene>
    <name evidence="1" type="ORF">L1987_17049</name>
</gene>
<dbReference type="EMBL" id="CM042023">
    <property type="protein sequence ID" value="KAI3812342.1"/>
    <property type="molecule type" value="Genomic_DNA"/>
</dbReference>
<accession>A0ACB9IWX9</accession>
<protein>
    <submittedName>
        <fullName evidence="1">Uncharacterized protein</fullName>
    </submittedName>
</protein>